<evidence type="ECO:0000256" key="6">
    <source>
        <dbReference type="ARBA" id="ARBA00022989"/>
    </source>
</evidence>
<accession>A0A0R1J0Q7</accession>
<dbReference type="AlphaFoldDB" id="A0A0R1J0Q7"/>
<feature type="domain" description="Major facilitator superfamily (MFS) profile" evidence="10">
    <location>
        <begin position="27"/>
        <end position="455"/>
    </location>
</feature>
<sequence>MREENAINIEDETSDDNDNVVRKLKGIASVATIGGLLFGFDTGVINGAISYMASPKELNLSPSNEGLVTSSVTLGAAFGAIVSGHLSDKAGRKRLIIILAILFFFGTLGCSIAPNVISIIFFRIIVGLGVGGASVVVPTYLSEIATTDLRGQLVTQNEFMIVTGQLLAFVVNALFANFVNVPHIWRYMLGFGMIPATALFIGMQFLPESPRWLVLKGRDEEALKILSTIRRDESDGRRELRTVHSIMNKNTEKIKPVKELRKPWIRRLVVIGAGLGIMQQFIGVNIMMYYGTSILNQAGFTKSSSMIANIGNGIVAVIATIVSMHLITQLNRRKYMLTGIAGTTVSLITLVILSHVLNSAMLPYGVIICLMTFMAFFQGAISPLVWVLLSEIFPQHIRGLGMGAATFFLWISNFVVGYVFPIMNSTMGPSLTFIIFAIFNVIAWFFAYKCVPETRGLTLEEIQQKFINE</sequence>
<protein>
    <submittedName>
        <fullName evidence="11">Sugar transport protein</fullName>
    </submittedName>
</protein>
<dbReference type="PANTHER" id="PTHR48020">
    <property type="entry name" value="PROTON MYO-INOSITOL COTRANSPORTER"/>
    <property type="match status" value="1"/>
</dbReference>
<reference evidence="11 12" key="1">
    <citation type="journal article" date="2015" name="Genome Announc.">
        <title>Expanding the biotechnology potential of lactobacilli through comparative genomics of 213 strains and associated genera.</title>
        <authorList>
            <person name="Sun Z."/>
            <person name="Harris H.M."/>
            <person name="McCann A."/>
            <person name="Guo C."/>
            <person name="Argimon S."/>
            <person name="Zhang W."/>
            <person name="Yang X."/>
            <person name="Jeffery I.B."/>
            <person name="Cooney J.C."/>
            <person name="Kagawa T.F."/>
            <person name="Liu W."/>
            <person name="Song Y."/>
            <person name="Salvetti E."/>
            <person name="Wrobel A."/>
            <person name="Rasinkangas P."/>
            <person name="Parkhill J."/>
            <person name="Rea M.C."/>
            <person name="O'Sullivan O."/>
            <person name="Ritari J."/>
            <person name="Douillard F.P."/>
            <person name="Paul Ross R."/>
            <person name="Yang R."/>
            <person name="Briner A.E."/>
            <person name="Felis G.E."/>
            <person name="de Vos W.M."/>
            <person name="Barrangou R."/>
            <person name="Klaenhammer T.R."/>
            <person name="Caufield P.W."/>
            <person name="Cui Y."/>
            <person name="Zhang H."/>
            <person name="O'Toole P.W."/>
        </authorList>
    </citation>
    <scope>NUCLEOTIDE SEQUENCE [LARGE SCALE GENOMIC DNA]</scope>
    <source>
        <strain evidence="11 12">DSM 20183</strain>
    </source>
</reference>
<evidence type="ECO:0000259" key="10">
    <source>
        <dbReference type="PROSITE" id="PS50850"/>
    </source>
</evidence>
<dbReference type="GO" id="GO:0022857">
    <property type="term" value="F:transmembrane transporter activity"/>
    <property type="evidence" value="ECO:0007669"/>
    <property type="project" value="InterPro"/>
</dbReference>
<dbReference type="InterPro" id="IPR047984">
    <property type="entry name" value="XylE-like"/>
</dbReference>
<keyword evidence="3 8" id="KW-0813">Transport</keyword>
<proteinExistence type="inferred from homology"/>
<dbReference type="NCBIfam" id="TIGR00879">
    <property type="entry name" value="SP"/>
    <property type="match status" value="1"/>
</dbReference>
<dbReference type="OrthoDB" id="9783823at2"/>
<dbReference type="PANTHER" id="PTHR48020:SF12">
    <property type="entry name" value="PROTON MYO-INOSITOL COTRANSPORTER"/>
    <property type="match status" value="1"/>
</dbReference>
<feature type="transmembrane region" description="Helical" evidence="9">
    <location>
        <begin position="184"/>
        <end position="206"/>
    </location>
</feature>
<keyword evidence="4" id="KW-1003">Cell membrane</keyword>
<dbReference type="PROSITE" id="PS00217">
    <property type="entry name" value="SUGAR_TRANSPORT_2"/>
    <property type="match status" value="1"/>
</dbReference>
<dbReference type="Proteomes" id="UP000050929">
    <property type="component" value="Unassembled WGS sequence"/>
</dbReference>
<feature type="transmembrane region" description="Helical" evidence="9">
    <location>
        <begin position="426"/>
        <end position="447"/>
    </location>
</feature>
<feature type="transmembrane region" description="Helical" evidence="9">
    <location>
        <begin position="95"/>
        <end position="114"/>
    </location>
</feature>
<dbReference type="InterPro" id="IPR005829">
    <property type="entry name" value="Sugar_transporter_CS"/>
</dbReference>
<keyword evidence="12" id="KW-1185">Reference proteome</keyword>
<keyword evidence="5 9" id="KW-0812">Transmembrane</keyword>
<dbReference type="RefSeq" id="WP_057765513.1">
    <property type="nucleotide sequence ID" value="NZ_AZDG01000009.1"/>
</dbReference>
<comment type="caution">
    <text evidence="11">The sequence shown here is derived from an EMBL/GenBank/DDBJ whole genome shotgun (WGS) entry which is preliminary data.</text>
</comment>
<organism evidence="11 12">
    <name type="scientific">Companilactobacillus tucceti DSM 20183</name>
    <dbReference type="NCBI Taxonomy" id="1423811"/>
    <lineage>
        <taxon>Bacteria</taxon>
        <taxon>Bacillati</taxon>
        <taxon>Bacillota</taxon>
        <taxon>Bacilli</taxon>
        <taxon>Lactobacillales</taxon>
        <taxon>Lactobacillaceae</taxon>
        <taxon>Companilactobacillus</taxon>
    </lineage>
</organism>
<dbReference type="InterPro" id="IPR020846">
    <property type="entry name" value="MFS_dom"/>
</dbReference>
<keyword evidence="7 9" id="KW-0472">Membrane</keyword>
<keyword evidence="11" id="KW-0762">Sugar transport</keyword>
<evidence type="ECO:0000313" key="11">
    <source>
        <dbReference type="EMBL" id="KRK64651.1"/>
    </source>
</evidence>
<keyword evidence="6 9" id="KW-1133">Transmembrane helix</keyword>
<dbReference type="EMBL" id="AZDG01000009">
    <property type="protein sequence ID" value="KRK64651.1"/>
    <property type="molecule type" value="Genomic_DNA"/>
</dbReference>
<evidence type="ECO:0000256" key="4">
    <source>
        <dbReference type="ARBA" id="ARBA00022475"/>
    </source>
</evidence>
<evidence type="ECO:0000256" key="2">
    <source>
        <dbReference type="ARBA" id="ARBA00010992"/>
    </source>
</evidence>
<comment type="subcellular location">
    <subcellularLocation>
        <location evidence="1">Cell membrane</location>
        <topology evidence="1">Multi-pass membrane protein</topology>
    </subcellularLocation>
</comment>
<dbReference type="SUPFAM" id="SSF103473">
    <property type="entry name" value="MFS general substrate transporter"/>
    <property type="match status" value="1"/>
</dbReference>
<feature type="transmembrane region" description="Helical" evidence="9">
    <location>
        <begin position="400"/>
        <end position="420"/>
    </location>
</feature>
<dbReference type="GO" id="GO:0005886">
    <property type="term" value="C:plasma membrane"/>
    <property type="evidence" value="ECO:0007669"/>
    <property type="project" value="UniProtKB-SubCell"/>
</dbReference>
<dbReference type="InterPro" id="IPR003663">
    <property type="entry name" value="Sugar/inositol_transpt"/>
</dbReference>
<evidence type="ECO:0000256" key="7">
    <source>
        <dbReference type="ARBA" id="ARBA00023136"/>
    </source>
</evidence>
<evidence type="ECO:0000256" key="3">
    <source>
        <dbReference type="ARBA" id="ARBA00022448"/>
    </source>
</evidence>
<dbReference type="FunFam" id="1.20.1250.20:FF:000073">
    <property type="entry name" value="MFS myo-inositol transporter, putative"/>
    <property type="match status" value="1"/>
</dbReference>
<comment type="similarity">
    <text evidence="2 8">Belongs to the major facilitator superfamily. Sugar transporter (TC 2.A.1.1) family.</text>
</comment>
<evidence type="ECO:0000256" key="1">
    <source>
        <dbReference type="ARBA" id="ARBA00004651"/>
    </source>
</evidence>
<dbReference type="InterPro" id="IPR005828">
    <property type="entry name" value="MFS_sugar_transport-like"/>
</dbReference>
<evidence type="ECO:0000256" key="8">
    <source>
        <dbReference type="RuleBase" id="RU003346"/>
    </source>
</evidence>
<dbReference type="Pfam" id="PF00083">
    <property type="entry name" value="Sugar_tr"/>
    <property type="match status" value="1"/>
</dbReference>
<dbReference type="PRINTS" id="PR00171">
    <property type="entry name" value="SUGRTRNSPORT"/>
</dbReference>
<feature type="transmembrane region" description="Helical" evidence="9">
    <location>
        <begin position="159"/>
        <end position="178"/>
    </location>
</feature>
<feature type="transmembrane region" description="Helical" evidence="9">
    <location>
        <begin position="120"/>
        <end position="138"/>
    </location>
</feature>
<feature type="transmembrane region" description="Helical" evidence="9">
    <location>
        <begin position="362"/>
        <end position="388"/>
    </location>
</feature>
<feature type="transmembrane region" description="Helical" evidence="9">
    <location>
        <begin position="30"/>
        <end position="54"/>
    </location>
</feature>
<dbReference type="InterPro" id="IPR050814">
    <property type="entry name" value="Myo-inositol_Transporter"/>
</dbReference>
<feature type="transmembrane region" description="Helical" evidence="9">
    <location>
        <begin position="310"/>
        <end position="328"/>
    </location>
</feature>
<name>A0A0R1J0Q7_9LACO</name>
<feature type="transmembrane region" description="Helical" evidence="9">
    <location>
        <begin position="66"/>
        <end position="83"/>
    </location>
</feature>
<dbReference type="CDD" id="cd17359">
    <property type="entry name" value="MFS_XylE_like"/>
    <property type="match status" value="1"/>
</dbReference>
<evidence type="ECO:0000313" key="12">
    <source>
        <dbReference type="Proteomes" id="UP000050929"/>
    </source>
</evidence>
<feature type="transmembrane region" description="Helical" evidence="9">
    <location>
        <begin position="335"/>
        <end position="356"/>
    </location>
</feature>
<dbReference type="InterPro" id="IPR036259">
    <property type="entry name" value="MFS_trans_sf"/>
</dbReference>
<dbReference type="Gene3D" id="1.20.1250.20">
    <property type="entry name" value="MFS general substrate transporter like domains"/>
    <property type="match status" value="1"/>
</dbReference>
<dbReference type="PROSITE" id="PS50850">
    <property type="entry name" value="MFS"/>
    <property type="match status" value="1"/>
</dbReference>
<dbReference type="PATRIC" id="fig|1423811.3.peg.2103"/>
<feature type="transmembrane region" description="Helical" evidence="9">
    <location>
        <begin position="268"/>
        <end position="290"/>
    </location>
</feature>
<gene>
    <name evidence="11" type="ORF">FC72_GL002059</name>
</gene>
<evidence type="ECO:0000256" key="5">
    <source>
        <dbReference type="ARBA" id="ARBA00022692"/>
    </source>
</evidence>
<evidence type="ECO:0000256" key="9">
    <source>
        <dbReference type="SAM" id="Phobius"/>
    </source>
</evidence>